<dbReference type="SMART" id="SM00304">
    <property type="entry name" value="HAMP"/>
    <property type="match status" value="1"/>
</dbReference>
<dbReference type="InterPro" id="IPR029787">
    <property type="entry name" value="Nucleotide_cyclase"/>
</dbReference>
<dbReference type="Pfam" id="PF00211">
    <property type="entry name" value="Guanylate_cyc"/>
    <property type="match status" value="1"/>
</dbReference>
<dbReference type="Proteomes" id="UP001597295">
    <property type="component" value="Unassembled WGS sequence"/>
</dbReference>
<dbReference type="InterPro" id="IPR050697">
    <property type="entry name" value="Adenylyl/Guanylyl_Cyclase_3/4"/>
</dbReference>
<dbReference type="PROSITE" id="PS50885">
    <property type="entry name" value="HAMP"/>
    <property type="match status" value="1"/>
</dbReference>
<name>A0ABW5DPU3_9PROT</name>
<dbReference type="SUPFAM" id="SSF55073">
    <property type="entry name" value="Nucleotide cyclase"/>
    <property type="match status" value="1"/>
</dbReference>
<keyword evidence="1" id="KW-0812">Transmembrane</keyword>
<dbReference type="PROSITE" id="PS50125">
    <property type="entry name" value="GUANYLATE_CYCLASE_2"/>
    <property type="match status" value="1"/>
</dbReference>
<proteinExistence type="predicted"/>
<dbReference type="SMART" id="SM00044">
    <property type="entry name" value="CYCc"/>
    <property type="match status" value="1"/>
</dbReference>
<organism evidence="4 5">
    <name type="scientific">Lacibacterium aquatile</name>
    <dbReference type="NCBI Taxonomy" id="1168082"/>
    <lineage>
        <taxon>Bacteria</taxon>
        <taxon>Pseudomonadati</taxon>
        <taxon>Pseudomonadota</taxon>
        <taxon>Alphaproteobacteria</taxon>
        <taxon>Rhodospirillales</taxon>
        <taxon>Rhodospirillaceae</taxon>
    </lineage>
</organism>
<dbReference type="InterPro" id="IPR003660">
    <property type="entry name" value="HAMP_dom"/>
</dbReference>
<comment type="caution">
    <text evidence="4">The sequence shown here is derived from an EMBL/GenBank/DDBJ whole genome shotgun (WGS) entry which is preliminary data.</text>
</comment>
<dbReference type="PANTHER" id="PTHR43081">
    <property type="entry name" value="ADENYLATE CYCLASE, TERMINAL-DIFFERENTIATION SPECIFIC-RELATED"/>
    <property type="match status" value="1"/>
</dbReference>
<keyword evidence="1" id="KW-1133">Transmembrane helix</keyword>
<feature type="domain" description="Guanylate cyclase" evidence="2">
    <location>
        <begin position="451"/>
        <end position="583"/>
    </location>
</feature>
<keyword evidence="1" id="KW-0472">Membrane</keyword>
<dbReference type="Gene3D" id="3.30.450.20">
    <property type="entry name" value="PAS domain"/>
    <property type="match status" value="1"/>
</dbReference>
<sequence length="693" mass="76460">MLPTPTADQAAAPPPQRPLLPRAYARMLSFIPTFRITRLLALVFGGLTALSIITVLWMSLHELRQRTISLANERADQILARVADTVNDIIMPVDRHMRPTVERIAEHRIEPTSRRQLESFLNATLDQLPQLAGVSFVFPDGRMTRMANNDRTLVTENMAKYDQSLRDIRTDRSSEPQWLTPVWSPIGDQAVVPVRYPIYDETDRFLGAIVAVLKVSQVSNEFARLSQITGHSAFILYDRQYVLAHPYLASMMQHRSNDLPLPKVDELGDPVLAQIWTGSNKQRGPLSPIALSGDGTAQSLTVDGADYLFLYRDVQMAGGQIWTLGTYIPGTPVDQEISQMRMMGVAGLIILLVSVGLALLLGKLIGGPIMKFAAAAETVRKGRLGGLPPIKRSHILEFDQAGKAFNHMVKGLQERERIRDLFGRYVPHEVVESLIHEPSRLILGGERREISLLFTDISGFTALSEAYPPERIIPLLNSYFEEVCRIIAENGGIVVDFIGDAVFAIFGAPETLPNHAKAALDTARAIDSFALAYAEQARRDGMPMGYTRIGVHTGVATVGNFGSQERMKYGAAGDVVNTASRLEGANKYLGTRIIVSGATAAAVDDVNLRPIGHLALLGRAEPVEAWELVDDVANDNWINRYRNAYSGASTLTETALQELRQLASERPEDNALRMILERLDQGEYPPVLSLTGK</sequence>
<keyword evidence="5" id="KW-1185">Reference proteome</keyword>
<feature type="domain" description="HAMP" evidence="3">
    <location>
        <begin position="363"/>
        <end position="417"/>
    </location>
</feature>
<evidence type="ECO:0000313" key="4">
    <source>
        <dbReference type="EMBL" id="MFD2263153.1"/>
    </source>
</evidence>
<dbReference type="InterPro" id="IPR001054">
    <property type="entry name" value="A/G_cyclase"/>
</dbReference>
<evidence type="ECO:0000313" key="5">
    <source>
        <dbReference type="Proteomes" id="UP001597295"/>
    </source>
</evidence>
<dbReference type="Gene3D" id="3.30.70.1230">
    <property type="entry name" value="Nucleotide cyclase"/>
    <property type="match status" value="1"/>
</dbReference>
<dbReference type="CDD" id="cd07302">
    <property type="entry name" value="CHD"/>
    <property type="match status" value="1"/>
</dbReference>
<dbReference type="Gene3D" id="6.10.340.10">
    <property type="match status" value="1"/>
</dbReference>
<evidence type="ECO:0000259" key="2">
    <source>
        <dbReference type="PROSITE" id="PS50125"/>
    </source>
</evidence>
<evidence type="ECO:0000256" key="1">
    <source>
        <dbReference type="SAM" id="Phobius"/>
    </source>
</evidence>
<dbReference type="EMBL" id="JBHUIP010000009">
    <property type="protein sequence ID" value="MFD2263153.1"/>
    <property type="molecule type" value="Genomic_DNA"/>
</dbReference>
<reference evidence="5" key="1">
    <citation type="journal article" date="2019" name="Int. J. Syst. Evol. Microbiol.">
        <title>The Global Catalogue of Microorganisms (GCM) 10K type strain sequencing project: providing services to taxonomists for standard genome sequencing and annotation.</title>
        <authorList>
            <consortium name="The Broad Institute Genomics Platform"/>
            <consortium name="The Broad Institute Genome Sequencing Center for Infectious Disease"/>
            <person name="Wu L."/>
            <person name="Ma J."/>
        </authorList>
    </citation>
    <scope>NUCLEOTIDE SEQUENCE [LARGE SCALE GENOMIC DNA]</scope>
    <source>
        <strain evidence="5">CGMCC 1.19062</strain>
    </source>
</reference>
<feature type="transmembrane region" description="Helical" evidence="1">
    <location>
        <begin position="39"/>
        <end position="60"/>
    </location>
</feature>
<dbReference type="CDD" id="cd06225">
    <property type="entry name" value="HAMP"/>
    <property type="match status" value="1"/>
</dbReference>
<protein>
    <submittedName>
        <fullName evidence="4">Adenylate/guanylate cyclase domain-containing protein</fullName>
    </submittedName>
</protein>
<dbReference type="PANTHER" id="PTHR43081:SF1">
    <property type="entry name" value="ADENYLATE CYCLASE, TERMINAL-DIFFERENTIATION SPECIFIC"/>
    <property type="match status" value="1"/>
</dbReference>
<feature type="transmembrane region" description="Helical" evidence="1">
    <location>
        <begin position="342"/>
        <end position="361"/>
    </location>
</feature>
<accession>A0ABW5DPU3</accession>
<dbReference type="RefSeq" id="WP_379876126.1">
    <property type="nucleotide sequence ID" value="NZ_JBHUIP010000009.1"/>
</dbReference>
<evidence type="ECO:0000259" key="3">
    <source>
        <dbReference type="PROSITE" id="PS50885"/>
    </source>
</evidence>
<dbReference type="CDD" id="cd18773">
    <property type="entry name" value="PDC1_HK_sensor"/>
    <property type="match status" value="1"/>
</dbReference>
<gene>
    <name evidence="4" type="ORF">ACFSM5_09665</name>
</gene>